<reference evidence="2 3" key="1">
    <citation type="journal article" date="2020" name="G3 (Bethesda)">
        <title>Whole Genome Sequencing and Comparative Genomics of Two Nematicidal Bacillus Strains Reveals a Wide Range of Possible Virulence Factors.</title>
        <authorList>
            <person name="Susic N."/>
            <person name="Janezic S."/>
            <person name="Rupnik M."/>
            <person name="Geric Stare B."/>
        </authorList>
    </citation>
    <scope>NUCLEOTIDE SEQUENCE [LARGE SCALE GENOMIC DNA]</scope>
    <source>
        <strain evidence="2 3">I-1582</strain>
    </source>
</reference>
<name>A0A800MTL3_CYTFI</name>
<accession>A0A800MTL3</accession>
<dbReference type="InterPro" id="IPR025623">
    <property type="entry name" value="YusW"/>
</dbReference>
<proteinExistence type="predicted"/>
<evidence type="ECO:0000313" key="3">
    <source>
        <dbReference type="Proteomes" id="UP000465778"/>
    </source>
</evidence>
<organism evidence="2 3">
    <name type="scientific">Cytobacillus firmus</name>
    <name type="common">Bacillus firmus</name>
    <dbReference type="NCBI Taxonomy" id="1399"/>
    <lineage>
        <taxon>Bacteria</taxon>
        <taxon>Bacillati</taxon>
        <taxon>Bacillota</taxon>
        <taxon>Bacilli</taxon>
        <taxon>Bacillales</taxon>
        <taxon>Bacillaceae</taxon>
        <taxon>Cytobacillus</taxon>
    </lineage>
</organism>
<dbReference type="Proteomes" id="UP000465778">
    <property type="component" value="Unassembled WGS sequence"/>
</dbReference>
<comment type="caution">
    <text evidence="2">The sequence shown here is derived from an EMBL/GenBank/DDBJ whole genome shotgun (WGS) entry which is preliminary data.</text>
</comment>
<sequence length="151" mass="17189">MKLKLIISASLSVLLLTACNDDKVENPPENAPAENQNNETSNEAAFNFTNFDLEVEYKDNKTIDVDYENEKNGMEAAYLDDLADKKLTSDEAMEKLTPFFEGLSFDQNTENQEVINQVKDAFSVDDNYQTFELEVKFPDGTEKEYSETKTQ</sequence>
<dbReference type="AlphaFoldDB" id="A0A800MTL3"/>
<feature type="signal peptide" evidence="1">
    <location>
        <begin position="1"/>
        <end position="20"/>
    </location>
</feature>
<gene>
    <name evidence="2" type="ORF">KIS1582_3956</name>
</gene>
<dbReference type="PROSITE" id="PS51257">
    <property type="entry name" value="PROKAR_LIPOPROTEIN"/>
    <property type="match status" value="1"/>
</dbReference>
<dbReference type="EMBL" id="VDEM01000063">
    <property type="protein sequence ID" value="KAF0822241.1"/>
    <property type="molecule type" value="Genomic_DNA"/>
</dbReference>
<dbReference type="Pfam" id="PF14039">
    <property type="entry name" value="YusW"/>
    <property type="match status" value="1"/>
</dbReference>
<evidence type="ECO:0000313" key="2">
    <source>
        <dbReference type="EMBL" id="KAF0822241.1"/>
    </source>
</evidence>
<protein>
    <submittedName>
        <fullName evidence="2">Putative lipoprotein</fullName>
    </submittedName>
</protein>
<keyword evidence="2" id="KW-0449">Lipoprotein</keyword>
<evidence type="ECO:0000256" key="1">
    <source>
        <dbReference type="SAM" id="SignalP"/>
    </source>
</evidence>
<keyword evidence="1" id="KW-0732">Signal</keyword>
<dbReference type="OrthoDB" id="2452750at2"/>
<dbReference type="RefSeq" id="WP_159346269.1">
    <property type="nucleotide sequence ID" value="NZ_JBALOT010000078.1"/>
</dbReference>
<feature type="chain" id="PRO_5031452010" evidence="1">
    <location>
        <begin position="21"/>
        <end position="151"/>
    </location>
</feature>